<dbReference type="InterPro" id="IPR051277">
    <property type="entry name" value="SEZ6_CSMD_C4BPB_Regulators"/>
</dbReference>
<evidence type="ECO:0000256" key="1">
    <source>
        <dbReference type="ARBA" id="ARBA00022737"/>
    </source>
</evidence>
<keyword evidence="2" id="KW-1133">Transmembrane helix</keyword>
<organism evidence="3">
    <name type="scientific">Aquarana catesbeiana</name>
    <name type="common">American bullfrog</name>
    <name type="synonym">Rana catesbeiana</name>
    <dbReference type="NCBI Taxonomy" id="8400"/>
    <lineage>
        <taxon>Eukaryota</taxon>
        <taxon>Metazoa</taxon>
        <taxon>Chordata</taxon>
        <taxon>Craniata</taxon>
        <taxon>Vertebrata</taxon>
        <taxon>Euteleostomi</taxon>
        <taxon>Amphibia</taxon>
        <taxon>Batrachia</taxon>
        <taxon>Anura</taxon>
        <taxon>Neobatrachia</taxon>
        <taxon>Ranoidea</taxon>
        <taxon>Ranidae</taxon>
        <taxon>Aquarana</taxon>
    </lineage>
</organism>
<dbReference type="PANTHER" id="PTHR45656:SF3">
    <property type="entry name" value="CUB AND SUSHI DOMAIN-CONTAINING PROTEIN 1"/>
    <property type="match status" value="1"/>
</dbReference>
<gene>
    <name evidence="3" type="ORF">AB205_0200580</name>
</gene>
<dbReference type="OrthoDB" id="406096at2759"/>
<evidence type="ECO:0008006" key="4">
    <source>
        <dbReference type="Google" id="ProtNLM"/>
    </source>
</evidence>
<dbReference type="EMBL" id="KV937119">
    <property type="protein sequence ID" value="PIO28977.1"/>
    <property type="molecule type" value="Genomic_DNA"/>
</dbReference>
<evidence type="ECO:0000256" key="2">
    <source>
        <dbReference type="SAM" id="Phobius"/>
    </source>
</evidence>
<feature type="transmembrane region" description="Helical" evidence="2">
    <location>
        <begin position="30"/>
        <end position="51"/>
    </location>
</feature>
<dbReference type="AlphaFoldDB" id="A0A2G9RM84"/>
<keyword evidence="2" id="KW-0472">Membrane</keyword>
<reference evidence="3" key="1">
    <citation type="submission" date="2017-08" db="EMBL/GenBank/DDBJ databases">
        <title>Assembly of the North American Bullfrog Genome.</title>
        <authorList>
            <person name="Warren R.L."/>
            <person name="Vandervalk B.P."/>
            <person name="Kucuk E."/>
            <person name="Birol I."/>
            <person name="Helbing C."/>
            <person name="Pandoh P."/>
            <person name="Behsaz B."/>
            <person name="Mohamadi H."/>
            <person name="Chu J."/>
            <person name="Jackman S."/>
            <person name="Hammond S.A."/>
            <person name="Veldhoen N."/>
            <person name="Kirk H."/>
            <person name="Zhao Y."/>
            <person name="Coope R."/>
            <person name="Pleasance S."/>
            <person name="Moore R."/>
            <person name="Holt R."/>
        </authorList>
    </citation>
    <scope>NUCLEOTIDE SEQUENCE</scope>
    <source>
        <strain evidence="3">Bruno</strain>
        <tissue evidence="3">Liver</tissue>
    </source>
</reference>
<sequence length="106" mass="11734">MIVLCFYTVSVSQNINDSANNYYGTNSSSVAAAILVPFFALILSGFAFYLYKHRARPKVQYNGYAGHENSNGQASFENPMYDTNLKPTEAKAVRFDTTLNTVCTVV</sequence>
<name>A0A2G9RM84_AQUCT</name>
<proteinExistence type="predicted"/>
<protein>
    <recommendedName>
        <fullName evidence="4">CSMD1 protein</fullName>
    </recommendedName>
</protein>
<evidence type="ECO:0000313" key="3">
    <source>
        <dbReference type="EMBL" id="PIO28977.1"/>
    </source>
</evidence>
<accession>A0A2G9RM84</accession>
<dbReference type="PANTHER" id="PTHR45656">
    <property type="entry name" value="PROTEIN CBR-CLEC-78"/>
    <property type="match status" value="1"/>
</dbReference>
<keyword evidence="2" id="KW-0812">Transmembrane</keyword>
<keyword evidence="1" id="KW-0677">Repeat</keyword>